<organism evidence="2 3">
    <name type="scientific">Sphingomonas aerolata</name>
    <dbReference type="NCBI Taxonomy" id="185951"/>
    <lineage>
        <taxon>Bacteria</taxon>
        <taxon>Pseudomonadati</taxon>
        <taxon>Pseudomonadota</taxon>
        <taxon>Alphaproteobacteria</taxon>
        <taxon>Sphingomonadales</taxon>
        <taxon>Sphingomonadaceae</taxon>
        <taxon>Sphingomonas</taxon>
    </lineage>
</organism>
<feature type="transmembrane region" description="Helical" evidence="1">
    <location>
        <begin position="71"/>
        <end position="93"/>
    </location>
</feature>
<dbReference type="Pfam" id="PF13593">
    <property type="entry name" value="SBF_like"/>
    <property type="match status" value="1"/>
</dbReference>
<keyword evidence="1" id="KW-0472">Membrane</keyword>
<evidence type="ECO:0000313" key="2">
    <source>
        <dbReference type="EMBL" id="PTM45378.1"/>
    </source>
</evidence>
<dbReference type="InterPro" id="IPR016833">
    <property type="entry name" value="Put_Na-Bile_cotransptr"/>
</dbReference>
<gene>
    <name evidence="2" type="ORF">C8J24_1593</name>
</gene>
<feature type="transmembrane region" description="Helical" evidence="1">
    <location>
        <begin position="264"/>
        <end position="286"/>
    </location>
</feature>
<evidence type="ECO:0000256" key="1">
    <source>
        <dbReference type="SAM" id="Phobius"/>
    </source>
</evidence>
<evidence type="ECO:0000313" key="3">
    <source>
        <dbReference type="Proteomes" id="UP000240996"/>
    </source>
</evidence>
<comment type="caution">
    <text evidence="2">The sequence shown here is derived from an EMBL/GenBank/DDBJ whole genome shotgun (WGS) entry which is preliminary data.</text>
</comment>
<sequence length="331" mass="35027">MIRRFLSIFEPFILMLLGTVVLASLLPARGQAATIVGYVADVAIFLLFFLHGAKLSRAAIWDGLRNWPLHLAVLGVTFVAFPALGLGLTALPFVDARMATGVLFLTLLPSTVQSSIAFTAIARGNVAAAVCSASFSNLLGILITPALVALLMRNAGNAGAMSIESVETIIVQLLVPFVAGHVLRPWIGAWVTRRKAMLTIVDRGSILLVVYGAFGAAVVEGLWSRVSLGDLLLIGLLSCALLAIVLALTLTIARLMRLPREDAIVLLFCGSKKSLASGVPMAGVLFPAAQVGVILLPLMLFHQIQLIACAVIARRYADRADARVEAMAPVA</sequence>
<feature type="transmembrane region" description="Helical" evidence="1">
    <location>
        <begin position="231"/>
        <end position="252"/>
    </location>
</feature>
<dbReference type="AlphaFoldDB" id="A0A2T4YPD7"/>
<keyword evidence="3" id="KW-1185">Reference proteome</keyword>
<dbReference type="PANTHER" id="PTHR18640:SF5">
    <property type="entry name" value="SODIUM_BILE ACID COTRANSPORTER 7"/>
    <property type="match status" value="1"/>
</dbReference>
<keyword evidence="1" id="KW-1133">Transmembrane helix</keyword>
<dbReference type="PANTHER" id="PTHR18640">
    <property type="entry name" value="SOLUTE CARRIER FAMILY 10 MEMBER 7"/>
    <property type="match status" value="1"/>
</dbReference>
<feature type="transmembrane region" description="Helical" evidence="1">
    <location>
        <begin position="32"/>
        <end position="50"/>
    </location>
</feature>
<dbReference type="Gene3D" id="1.20.1530.20">
    <property type="match status" value="1"/>
</dbReference>
<dbReference type="GO" id="GO:0005886">
    <property type="term" value="C:plasma membrane"/>
    <property type="evidence" value="ECO:0007669"/>
    <property type="project" value="TreeGrafter"/>
</dbReference>
<dbReference type="InterPro" id="IPR038770">
    <property type="entry name" value="Na+/solute_symporter_sf"/>
</dbReference>
<keyword evidence="1" id="KW-0812">Transmembrane</keyword>
<dbReference type="Proteomes" id="UP000240996">
    <property type="component" value="Unassembled WGS sequence"/>
</dbReference>
<feature type="transmembrane region" description="Helical" evidence="1">
    <location>
        <begin position="126"/>
        <end position="149"/>
    </location>
</feature>
<feature type="transmembrane region" description="Helical" evidence="1">
    <location>
        <begin position="169"/>
        <end position="192"/>
    </location>
</feature>
<name>A0A2T4YPD7_9SPHN</name>
<proteinExistence type="predicted"/>
<dbReference type="EMBL" id="PZZN01000002">
    <property type="protein sequence ID" value="PTM45378.1"/>
    <property type="molecule type" value="Genomic_DNA"/>
</dbReference>
<dbReference type="PIRSF" id="PIRSF026166">
    <property type="entry name" value="UCP026166"/>
    <property type="match status" value="1"/>
</dbReference>
<feature type="transmembrane region" description="Helical" evidence="1">
    <location>
        <begin position="7"/>
        <end position="26"/>
    </location>
</feature>
<reference evidence="2 3" key="1">
    <citation type="submission" date="2018-04" db="EMBL/GenBank/DDBJ databases">
        <title>Genomic Encyclopedia of Type Strains, Phase III (KMG-III): the genomes of soil and plant-associated and newly described type strains.</title>
        <authorList>
            <person name="Whitman W."/>
        </authorList>
    </citation>
    <scope>NUCLEOTIDE SEQUENCE [LARGE SCALE GENOMIC DNA]</scope>
    <source>
        <strain evidence="2 3">NW12</strain>
    </source>
</reference>
<accession>A0A2T4YPD7</accession>
<feature type="transmembrane region" description="Helical" evidence="1">
    <location>
        <begin position="99"/>
        <end position="119"/>
    </location>
</feature>
<protein>
    <submittedName>
        <fullName evidence="2">Sodium/bile acid cotransporter 7</fullName>
    </submittedName>
</protein>
<feature type="transmembrane region" description="Helical" evidence="1">
    <location>
        <begin position="204"/>
        <end position="225"/>
    </location>
</feature>